<dbReference type="CDD" id="cd11386">
    <property type="entry name" value="MCP_signal"/>
    <property type="match status" value="1"/>
</dbReference>
<dbReference type="SMART" id="SM00304">
    <property type="entry name" value="HAMP"/>
    <property type="match status" value="2"/>
</dbReference>
<dbReference type="FunFam" id="1.10.287.950:FF:000001">
    <property type="entry name" value="Methyl-accepting chemotaxis sensory transducer"/>
    <property type="match status" value="1"/>
</dbReference>
<dbReference type="AlphaFoldDB" id="A0A1Q9B1B1"/>
<feature type="domain" description="HAMP" evidence="8">
    <location>
        <begin position="291"/>
        <end position="343"/>
    </location>
</feature>
<dbReference type="Pfam" id="PF00672">
    <property type="entry name" value="HAMP"/>
    <property type="match status" value="1"/>
</dbReference>
<comment type="subcellular location">
    <subcellularLocation>
        <location evidence="1">Membrane</location>
    </subcellularLocation>
</comment>
<dbReference type="InterPro" id="IPR051310">
    <property type="entry name" value="MCP_chemotaxis"/>
</dbReference>
<comment type="caution">
    <text evidence="9">The sequence shown here is derived from an EMBL/GenBank/DDBJ whole genome shotgun (WGS) entry which is preliminary data.</text>
</comment>
<dbReference type="PROSITE" id="PS50885">
    <property type="entry name" value="HAMP"/>
    <property type="match status" value="2"/>
</dbReference>
<dbReference type="Proteomes" id="UP000186364">
    <property type="component" value="Unassembled WGS sequence"/>
</dbReference>
<evidence type="ECO:0000256" key="2">
    <source>
        <dbReference type="ARBA" id="ARBA00022500"/>
    </source>
</evidence>
<dbReference type="PANTHER" id="PTHR43531:SF11">
    <property type="entry name" value="METHYL-ACCEPTING CHEMOTAXIS PROTEIN 3"/>
    <property type="match status" value="1"/>
</dbReference>
<dbReference type="Pfam" id="PF00015">
    <property type="entry name" value="MCPsignal"/>
    <property type="match status" value="1"/>
</dbReference>
<accession>A0A1Q9B1B1</accession>
<dbReference type="GO" id="GO:0016020">
    <property type="term" value="C:membrane"/>
    <property type="evidence" value="ECO:0007669"/>
    <property type="project" value="UniProtKB-SubCell"/>
</dbReference>
<feature type="domain" description="Methyl-accepting transducer" evidence="6">
    <location>
        <begin position="348"/>
        <end position="577"/>
    </location>
</feature>
<dbReference type="PROSITE" id="PS50192">
    <property type="entry name" value="T_SNARE"/>
    <property type="match status" value="1"/>
</dbReference>
<dbReference type="PROSITE" id="PS50111">
    <property type="entry name" value="CHEMOTAXIS_TRANSDUC_2"/>
    <property type="match status" value="1"/>
</dbReference>
<evidence type="ECO:0000256" key="3">
    <source>
        <dbReference type="ARBA" id="ARBA00029447"/>
    </source>
</evidence>
<dbReference type="PANTHER" id="PTHR43531">
    <property type="entry name" value="PROTEIN ICFG"/>
    <property type="match status" value="1"/>
</dbReference>
<protein>
    <submittedName>
        <fullName evidence="9">Chemotaxis protein</fullName>
    </submittedName>
</protein>
<name>A0A1Q9B1B1_9HYPH</name>
<feature type="domain" description="HAMP" evidence="8">
    <location>
        <begin position="210"/>
        <end position="263"/>
    </location>
</feature>
<keyword evidence="5" id="KW-1133">Transmembrane helix</keyword>
<dbReference type="InterPro" id="IPR004089">
    <property type="entry name" value="MCPsignal_dom"/>
</dbReference>
<dbReference type="InterPro" id="IPR000727">
    <property type="entry name" value="T_SNARE_dom"/>
</dbReference>
<dbReference type="EMBL" id="MKIP01000030">
    <property type="protein sequence ID" value="OLP61790.1"/>
    <property type="molecule type" value="Genomic_DNA"/>
</dbReference>
<gene>
    <name evidence="9" type="ORF">BJF93_19015</name>
</gene>
<evidence type="ECO:0000256" key="5">
    <source>
        <dbReference type="SAM" id="Phobius"/>
    </source>
</evidence>
<evidence type="ECO:0000256" key="1">
    <source>
        <dbReference type="ARBA" id="ARBA00004370"/>
    </source>
</evidence>
<organism evidence="9 10">
    <name type="scientific">Xaviernesmea oryzae</name>
    <dbReference type="NCBI Taxonomy" id="464029"/>
    <lineage>
        <taxon>Bacteria</taxon>
        <taxon>Pseudomonadati</taxon>
        <taxon>Pseudomonadota</taxon>
        <taxon>Alphaproteobacteria</taxon>
        <taxon>Hyphomicrobiales</taxon>
        <taxon>Rhizobiaceae</taxon>
        <taxon>Rhizobium/Agrobacterium group</taxon>
        <taxon>Xaviernesmea</taxon>
    </lineage>
</organism>
<dbReference type="GO" id="GO:0006935">
    <property type="term" value="P:chemotaxis"/>
    <property type="evidence" value="ECO:0007669"/>
    <property type="project" value="UniProtKB-KW"/>
</dbReference>
<dbReference type="OrthoDB" id="3378718at2"/>
<evidence type="ECO:0000313" key="10">
    <source>
        <dbReference type="Proteomes" id="UP000186364"/>
    </source>
</evidence>
<dbReference type="CDD" id="cd06225">
    <property type="entry name" value="HAMP"/>
    <property type="match status" value="1"/>
</dbReference>
<sequence length="655" mass="69167">MLSSIKISVKIVALVVMMGLVAIATAIYAAHVLGVSDASYQELLQTDSEARVALARANRNLNRMGYALYRTTAYAGASQEARDAAAIVESSFAEALAKLDIASQLTPENTQTIEEIKRGMTSVKSKIDTSIKLGLADENDKAQAYNIEVDAAIVELNKKLTDLVDLAGTRVEAQTHDIADGTHSASLTMMLGGLLAIVLGVSLSLFVASKGITGPLDRLRLRMAALASGNSEAAVDGLTRGDEIGAMAQAVEVFRQNAIDQTRLERESARQRTLSDEERAEREAQKMREAADIQFAVDNLAAALAKLAQGDVAYRIDAAFIGTLDGVRHDFNRSAETLQAALRTVAENARGIDSGANEIRGAADDLARRTEQQAAAVEETAAALEQITTTVRDASRRAREAGELVSRAKAGAEQSGEVVREATRAMEQIAQSANEISSIIGVIDEIAFQTNLLALNAGVEAARAGEAGKGFAVVAQEVRELAQRSAKAAKEIKALINTSNTQVAQGVKLVGDTGQALHVIVDEVQEINRHVAAIVESAQEQSSGLQQINMAVNQLDQDTQKNAAMVEETTAASHKMAEEAASLNQLIAAFKLSGGSSAHIGSVASVARPAPAAYRPAEAPRKPAASPVHALGRKIASAFSGNAALETSKDAWQEF</sequence>
<proteinExistence type="inferred from homology"/>
<keyword evidence="2" id="KW-0145">Chemotaxis</keyword>
<dbReference type="GO" id="GO:0007165">
    <property type="term" value="P:signal transduction"/>
    <property type="evidence" value="ECO:0007669"/>
    <property type="project" value="UniProtKB-KW"/>
</dbReference>
<keyword evidence="5" id="KW-0472">Membrane</keyword>
<evidence type="ECO:0000259" key="7">
    <source>
        <dbReference type="PROSITE" id="PS50192"/>
    </source>
</evidence>
<dbReference type="InterPro" id="IPR003660">
    <property type="entry name" value="HAMP_dom"/>
</dbReference>
<dbReference type="SUPFAM" id="SSF58104">
    <property type="entry name" value="Methyl-accepting chemotaxis protein (MCP) signaling domain"/>
    <property type="match status" value="1"/>
</dbReference>
<dbReference type="Gene3D" id="1.10.8.500">
    <property type="entry name" value="HAMP domain in histidine kinase"/>
    <property type="match status" value="1"/>
</dbReference>
<feature type="transmembrane region" description="Helical" evidence="5">
    <location>
        <begin position="12"/>
        <end position="33"/>
    </location>
</feature>
<feature type="domain" description="T-SNARE coiled-coil homology" evidence="7">
    <location>
        <begin position="339"/>
        <end position="401"/>
    </location>
</feature>
<dbReference type="RefSeq" id="WP_075626093.1">
    <property type="nucleotide sequence ID" value="NZ_FOAM01000012.1"/>
</dbReference>
<evidence type="ECO:0000313" key="9">
    <source>
        <dbReference type="EMBL" id="OLP61790.1"/>
    </source>
</evidence>
<dbReference type="SMART" id="SM00283">
    <property type="entry name" value="MA"/>
    <property type="match status" value="1"/>
</dbReference>
<keyword evidence="10" id="KW-1185">Reference proteome</keyword>
<comment type="similarity">
    <text evidence="3">Belongs to the methyl-accepting chemotaxis (MCP) protein family.</text>
</comment>
<dbReference type="Gene3D" id="1.10.287.950">
    <property type="entry name" value="Methyl-accepting chemotaxis protein"/>
    <property type="match status" value="1"/>
</dbReference>
<keyword evidence="4" id="KW-0807">Transducer</keyword>
<evidence type="ECO:0000256" key="4">
    <source>
        <dbReference type="PROSITE-ProRule" id="PRU00284"/>
    </source>
</evidence>
<evidence type="ECO:0000259" key="8">
    <source>
        <dbReference type="PROSITE" id="PS50885"/>
    </source>
</evidence>
<evidence type="ECO:0000259" key="6">
    <source>
        <dbReference type="PROSITE" id="PS50111"/>
    </source>
</evidence>
<keyword evidence="5" id="KW-0812">Transmembrane</keyword>
<reference evidence="9 10" key="1">
    <citation type="submission" date="2016-09" db="EMBL/GenBank/DDBJ databases">
        <title>Rhizobium sp. nov., a novel species isolated from the rice rhizosphere.</title>
        <authorList>
            <person name="Zhao J."/>
            <person name="Zhang X."/>
        </authorList>
    </citation>
    <scope>NUCLEOTIDE SEQUENCE [LARGE SCALE GENOMIC DNA]</scope>
    <source>
        <strain evidence="9 10">1.7048</strain>
    </source>
</reference>